<keyword evidence="1" id="KW-0812">Transmembrane</keyword>
<keyword evidence="1" id="KW-1133">Transmembrane helix</keyword>
<dbReference type="EMBL" id="HACA01030250">
    <property type="protein sequence ID" value="CDW47611.1"/>
    <property type="molecule type" value="Transcribed_RNA"/>
</dbReference>
<proteinExistence type="predicted"/>
<dbReference type="AlphaFoldDB" id="A0A0K2VCF0"/>
<evidence type="ECO:0000313" key="2">
    <source>
        <dbReference type="EMBL" id="CDW47611.1"/>
    </source>
</evidence>
<name>A0A0K2VCF0_LEPSM</name>
<reference evidence="2" key="1">
    <citation type="submission" date="2014-05" db="EMBL/GenBank/DDBJ databases">
        <authorList>
            <person name="Chronopoulou M."/>
        </authorList>
    </citation>
    <scope>NUCLEOTIDE SEQUENCE</scope>
    <source>
        <tissue evidence="2">Whole organism</tissue>
    </source>
</reference>
<feature type="non-terminal residue" evidence="2">
    <location>
        <position position="1"/>
    </location>
</feature>
<keyword evidence="1" id="KW-0472">Membrane</keyword>
<sequence>KRTGERKTDLTVCYVLYQRNDDFICPVLQSKTWFQYQFGLILMILKPLLNRMECIFLHSLRLTYIIMLYIGKLRTIFFMLH</sequence>
<evidence type="ECO:0000256" key="1">
    <source>
        <dbReference type="SAM" id="Phobius"/>
    </source>
</evidence>
<organism evidence="2">
    <name type="scientific">Lepeophtheirus salmonis</name>
    <name type="common">Salmon louse</name>
    <name type="synonym">Caligus salmonis</name>
    <dbReference type="NCBI Taxonomy" id="72036"/>
    <lineage>
        <taxon>Eukaryota</taxon>
        <taxon>Metazoa</taxon>
        <taxon>Ecdysozoa</taxon>
        <taxon>Arthropoda</taxon>
        <taxon>Crustacea</taxon>
        <taxon>Multicrustacea</taxon>
        <taxon>Hexanauplia</taxon>
        <taxon>Copepoda</taxon>
        <taxon>Siphonostomatoida</taxon>
        <taxon>Caligidae</taxon>
        <taxon>Lepeophtheirus</taxon>
    </lineage>
</organism>
<feature type="transmembrane region" description="Helical" evidence="1">
    <location>
        <begin position="61"/>
        <end position="80"/>
    </location>
</feature>
<protein>
    <submittedName>
        <fullName evidence="2">Uncharacterized protein</fullName>
    </submittedName>
</protein>
<accession>A0A0K2VCF0</accession>